<feature type="transmembrane region" description="Helical" evidence="7">
    <location>
        <begin position="131"/>
        <end position="150"/>
    </location>
</feature>
<evidence type="ECO:0000256" key="2">
    <source>
        <dbReference type="ARBA" id="ARBA00009298"/>
    </source>
</evidence>
<reference evidence="10" key="1">
    <citation type="journal article" date="2019" name="Int. J. Syst. Evol. Microbiol.">
        <title>The Global Catalogue of Microorganisms (GCM) 10K type strain sequencing project: providing services to taxonomists for standard genome sequencing and annotation.</title>
        <authorList>
            <consortium name="The Broad Institute Genomics Platform"/>
            <consortium name="The Broad Institute Genome Sequencing Center for Infectious Disease"/>
            <person name="Wu L."/>
            <person name="Ma J."/>
        </authorList>
    </citation>
    <scope>NUCLEOTIDE SEQUENCE [LARGE SCALE GENOMIC DNA]</scope>
    <source>
        <strain evidence="10">KCTC 42964</strain>
    </source>
</reference>
<evidence type="ECO:0000256" key="5">
    <source>
        <dbReference type="ARBA" id="ARBA00022989"/>
    </source>
</evidence>
<dbReference type="Pfam" id="PF02308">
    <property type="entry name" value="MgtC"/>
    <property type="match status" value="1"/>
</dbReference>
<comment type="similarity">
    <text evidence="2 7">Belongs to the MgtC/SapB family.</text>
</comment>
<keyword evidence="6 7" id="KW-0472">Membrane</keyword>
<keyword evidence="7" id="KW-0997">Cell inner membrane</keyword>
<evidence type="ECO:0000259" key="8">
    <source>
        <dbReference type="Pfam" id="PF02308"/>
    </source>
</evidence>
<feature type="domain" description="MgtC/SapB/SrpB/YhiD N-terminal" evidence="8">
    <location>
        <begin position="21"/>
        <end position="154"/>
    </location>
</feature>
<dbReference type="PANTHER" id="PTHR33778:SF1">
    <property type="entry name" value="MAGNESIUM TRANSPORTER YHID-RELATED"/>
    <property type="match status" value="1"/>
</dbReference>
<evidence type="ECO:0000256" key="1">
    <source>
        <dbReference type="ARBA" id="ARBA00004651"/>
    </source>
</evidence>
<dbReference type="InterPro" id="IPR049177">
    <property type="entry name" value="MgtC_SapB_SrpB_YhiD_N"/>
</dbReference>
<evidence type="ECO:0000256" key="3">
    <source>
        <dbReference type="ARBA" id="ARBA00022475"/>
    </source>
</evidence>
<keyword evidence="10" id="KW-1185">Reference proteome</keyword>
<feature type="transmembrane region" description="Helical" evidence="7">
    <location>
        <begin position="46"/>
        <end position="65"/>
    </location>
</feature>
<dbReference type="PRINTS" id="PR01837">
    <property type="entry name" value="MGTCSAPBPROT"/>
</dbReference>
<dbReference type="InterPro" id="IPR003416">
    <property type="entry name" value="MgtC/SapB/SrpB/YhiD_fam"/>
</dbReference>
<gene>
    <name evidence="9" type="ORF">ACFOGJ_26120</name>
</gene>
<evidence type="ECO:0000256" key="7">
    <source>
        <dbReference type="RuleBase" id="RU365041"/>
    </source>
</evidence>
<evidence type="ECO:0000313" key="10">
    <source>
        <dbReference type="Proteomes" id="UP001595528"/>
    </source>
</evidence>
<sequence length="158" mass="16213">MMDGLVDALFKIPPWTVVGRLALACALGAVIGFEREMQQKAAGLRTNMLTALAAAAFSLLSMHAVDTVDAASGLSDALRVDPLRVFEAISGAAAVLAAGTVIASRGQVSGLTTGVTLWLTAAIGAGVGLGFYGLAILTTLFAVATLALLARLEKRREE</sequence>
<keyword evidence="3" id="KW-1003">Cell membrane</keyword>
<comment type="subcellular location">
    <subcellularLocation>
        <location evidence="7">Cell inner membrane</location>
        <topology evidence="7">Multi-pass membrane protein</topology>
    </subcellularLocation>
    <subcellularLocation>
        <location evidence="1">Cell membrane</location>
        <topology evidence="1">Multi-pass membrane protein</topology>
    </subcellularLocation>
</comment>
<evidence type="ECO:0000313" key="9">
    <source>
        <dbReference type="EMBL" id="MFC3230751.1"/>
    </source>
</evidence>
<dbReference type="Proteomes" id="UP001595528">
    <property type="component" value="Unassembled WGS sequence"/>
</dbReference>
<comment type="caution">
    <text evidence="9">The sequence shown here is derived from an EMBL/GenBank/DDBJ whole genome shotgun (WGS) entry which is preliminary data.</text>
</comment>
<accession>A0ABV7L8L6</accession>
<dbReference type="RefSeq" id="WP_379906195.1">
    <property type="nucleotide sequence ID" value="NZ_JBHRTR010000048.1"/>
</dbReference>
<organism evidence="9 10">
    <name type="scientific">Marinibaculum pumilum</name>
    <dbReference type="NCBI Taxonomy" id="1766165"/>
    <lineage>
        <taxon>Bacteria</taxon>
        <taxon>Pseudomonadati</taxon>
        <taxon>Pseudomonadota</taxon>
        <taxon>Alphaproteobacteria</taxon>
        <taxon>Rhodospirillales</taxon>
        <taxon>Rhodospirillaceae</taxon>
        <taxon>Marinibaculum</taxon>
    </lineage>
</organism>
<evidence type="ECO:0000256" key="6">
    <source>
        <dbReference type="ARBA" id="ARBA00023136"/>
    </source>
</evidence>
<feature type="transmembrane region" description="Helical" evidence="7">
    <location>
        <begin position="12"/>
        <end position="34"/>
    </location>
</feature>
<dbReference type="PANTHER" id="PTHR33778">
    <property type="entry name" value="PROTEIN MGTC"/>
    <property type="match status" value="1"/>
</dbReference>
<keyword evidence="5 7" id="KW-1133">Transmembrane helix</keyword>
<evidence type="ECO:0000256" key="4">
    <source>
        <dbReference type="ARBA" id="ARBA00022692"/>
    </source>
</evidence>
<keyword evidence="4 7" id="KW-0812">Transmembrane</keyword>
<protein>
    <recommendedName>
        <fullName evidence="7">Protein MgtC</fullName>
    </recommendedName>
</protein>
<dbReference type="EMBL" id="JBHRTR010000048">
    <property type="protein sequence ID" value="MFC3230751.1"/>
    <property type="molecule type" value="Genomic_DNA"/>
</dbReference>
<proteinExistence type="inferred from homology"/>
<name>A0ABV7L8L6_9PROT</name>